<dbReference type="PANTHER" id="PTHR43818:SF11">
    <property type="entry name" value="BCDNA.GH03377"/>
    <property type="match status" value="1"/>
</dbReference>
<dbReference type="InterPro" id="IPR050463">
    <property type="entry name" value="Gfo/Idh/MocA_oxidrdct_glycsds"/>
</dbReference>
<dbReference type="Pfam" id="PF22725">
    <property type="entry name" value="GFO_IDH_MocA_C3"/>
    <property type="match status" value="1"/>
</dbReference>
<dbReference type="InterPro" id="IPR000683">
    <property type="entry name" value="Gfo/Idh/MocA-like_OxRdtase_N"/>
</dbReference>
<feature type="domain" description="GFO/IDH/MocA-like oxidoreductase" evidence="4">
    <location>
        <begin position="178"/>
        <end position="259"/>
    </location>
</feature>
<dbReference type="Gene3D" id="3.40.50.720">
    <property type="entry name" value="NAD(P)-binding Rossmann-like Domain"/>
    <property type="match status" value="1"/>
</dbReference>
<gene>
    <name evidence="5" type="ORF">C8E83_3337</name>
</gene>
<dbReference type="GO" id="GO:0000166">
    <property type="term" value="F:nucleotide binding"/>
    <property type="evidence" value="ECO:0007669"/>
    <property type="project" value="InterPro"/>
</dbReference>
<proteinExistence type="predicted"/>
<protein>
    <submittedName>
        <fullName evidence="5">Putative dehydrogenase</fullName>
    </submittedName>
</protein>
<dbReference type="InterPro" id="IPR036291">
    <property type="entry name" value="NAD(P)-bd_dom_sf"/>
</dbReference>
<comment type="caution">
    <text evidence="5">The sequence shown here is derived from an EMBL/GenBank/DDBJ whole genome shotgun (WGS) entry which is preliminary data.</text>
</comment>
<evidence type="ECO:0000313" key="5">
    <source>
        <dbReference type="EMBL" id="RKR76172.1"/>
    </source>
</evidence>
<evidence type="ECO:0000259" key="4">
    <source>
        <dbReference type="Pfam" id="PF22725"/>
    </source>
</evidence>
<dbReference type="GO" id="GO:0016491">
    <property type="term" value="F:oxidoreductase activity"/>
    <property type="evidence" value="ECO:0007669"/>
    <property type="project" value="UniProtKB-KW"/>
</dbReference>
<evidence type="ECO:0000313" key="6">
    <source>
        <dbReference type="Proteomes" id="UP000280008"/>
    </source>
</evidence>
<dbReference type="EMBL" id="RBKS01000001">
    <property type="protein sequence ID" value="RKR76172.1"/>
    <property type="molecule type" value="Genomic_DNA"/>
</dbReference>
<feature type="domain" description="Gfo/Idh/MocA-like oxidoreductase N-terminal" evidence="3">
    <location>
        <begin position="14"/>
        <end position="129"/>
    </location>
</feature>
<evidence type="ECO:0000256" key="1">
    <source>
        <dbReference type="ARBA" id="ARBA00023002"/>
    </source>
</evidence>
<dbReference type="RefSeq" id="WP_245981757.1">
    <property type="nucleotide sequence ID" value="NZ_RBKS01000001.1"/>
</dbReference>
<keyword evidence="2" id="KW-0520">NAD</keyword>
<dbReference type="InterPro" id="IPR055170">
    <property type="entry name" value="GFO_IDH_MocA-like_dom"/>
</dbReference>
<sequence>MTFPTIPGDGPLPVVLVGAGLMGQAWMRMLQTSPDADLVGLVDLDQELAHSAAAELGYDGLVIGTSVSDVASRSGAKAVINVTVPRAHVPVTLEAVFAGLPVLCEKPLAPTVGEALAIVAAAEASGQLVVTSQNRRFYDSLASYRQAVAEVSPLALLTTDFAREAHFPGFRETMRHPLLVDMAVHAFDVSRYLLLDDPVSVWCETFNPSWSWFDGDTVATAVFEFAGGVRYRYTGSWTTRGLVTSWNGSWRAAGEHGTATWDGEREVRVERADATRSLPGTGHSVVTSSGLSAPMAAGGAEEIAGSLADFVDALRTGRTPESEVHSNVHSLAMVEAAVRSADTGERVHFDDVLEEGHREALALDLPEAVASALAGWGSARAAVDRVAVGS</sequence>
<dbReference type="SUPFAM" id="SSF55347">
    <property type="entry name" value="Glyceraldehyde-3-phosphate dehydrogenase-like, C-terminal domain"/>
    <property type="match status" value="1"/>
</dbReference>
<evidence type="ECO:0000256" key="2">
    <source>
        <dbReference type="ARBA" id="ARBA00023027"/>
    </source>
</evidence>
<dbReference type="PANTHER" id="PTHR43818">
    <property type="entry name" value="BCDNA.GH03377"/>
    <property type="match status" value="1"/>
</dbReference>
<evidence type="ECO:0000259" key="3">
    <source>
        <dbReference type="Pfam" id="PF01408"/>
    </source>
</evidence>
<keyword evidence="1" id="KW-0560">Oxidoreductase</keyword>
<reference evidence="5 6" key="1">
    <citation type="submission" date="2018-10" db="EMBL/GenBank/DDBJ databases">
        <title>Sequencing the genomes of 1000 actinobacteria strains.</title>
        <authorList>
            <person name="Klenk H.-P."/>
        </authorList>
    </citation>
    <scope>NUCLEOTIDE SEQUENCE [LARGE SCALE GENOMIC DNA]</scope>
    <source>
        <strain evidence="5 6">DSM 17894</strain>
    </source>
</reference>
<organism evidence="5 6">
    <name type="scientific">Frondihabitans australicus</name>
    <dbReference type="NCBI Taxonomy" id="386892"/>
    <lineage>
        <taxon>Bacteria</taxon>
        <taxon>Bacillati</taxon>
        <taxon>Actinomycetota</taxon>
        <taxon>Actinomycetes</taxon>
        <taxon>Micrococcales</taxon>
        <taxon>Microbacteriaceae</taxon>
        <taxon>Frondihabitans</taxon>
    </lineage>
</organism>
<dbReference type="Gene3D" id="3.30.360.10">
    <property type="entry name" value="Dihydrodipicolinate Reductase, domain 2"/>
    <property type="match status" value="1"/>
</dbReference>
<dbReference type="Proteomes" id="UP000280008">
    <property type="component" value="Unassembled WGS sequence"/>
</dbReference>
<name>A0A495IJH2_9MICO</name>
<dbReference type="AlphaFoldDB" id="A0A495IJH2"/>
<dbReference type="Pfam" id="PF01408">
    <property type="entry name" value="GFO_IDH_MocA"/>
    <property type="match status" value="1"/>
</dbReference>
<dbReference type="SUPFAM" id="SSF51735">
    <property type="entry name" value="NAD(P)-binding Rossmann-fold domains"/>
    <property type="match status" value="1"/>
</dbReference>
<accession>A0A495IJH2</accession>
<keyword evidence="6" id="KW-1185">Reference proteome</keyword>